<dbReference type="SUPFAM" id="SSF56349">
    <property type="entry name" value="DNA breaking-rejoining enzymes"/>
    <property type="match status" value="1"/>
</dbReference>
<keyword evidence="3" id="KW-0238">DNA-binding</keyword>
<dbReference type="PROSITE" id="PS51898">
    <property type="entry name" value="TYR_RECOMBINASE"/>
    <property type="match status" value="1"/>
</dbReference>
<gene>
    <name evidence="3" type="ORF">AM380_01800</name>
</gene>
<dbReference type="Pfam" id="PF12835">
    <property type="entry name" value="Integrase_1"/>
    <property type="match status" value="1"/>
</dbReference>
<dbReference type="InterPro" id="IPR002104">
    <property type="entry name" value="Integrase_catalytic"/>
</dbReference>
<reference evidence="3 4" key="1">
    <citation type="submission" date="2018-04" db="EMBL/GenBank/DDBJ databases">
        <title>Whole genome sequencing of Morganella morganii AR_0133.</title>
        <authorList>
            <person name="Conlan S."/>
            <person name="Thomas P.J."/>
            <person name="Mullikin J."/>
            <person name="Frank K.M."/>
            <person name="Segre J.A."/>
        </authorList>
    </citation>
    <scope>NUCLEOTIDE SEQUENCE [LARGE SCALE GENOMIC DNA]</scope>
    <source>
        <strain evidence="3 4">AR_0133</strain>
    </source>
</reference>
<dbReference type="InterPro" id="IPR024457">
    <property type="entry name" value="Putative_integrase_N"/>
</dbReference>
<organism evidence="3 4">
    <name type="scientific">Morganella morganii</name>
    <name type="common">Proteus morganii</name>
    <dbReference type="NCBI Taxonomy" id="582"/>
    <lineage>
        <taxon>Bacteria</taxon>
        <taxon>Pseudomonadati</taxon>
        <taxon>Pseudomonadota</taxon>
        <taxon>Gammaproteobacteria</taxon>
        <taxon>Enterobacterales</taxon>
        <taxon>Morganellaceae</taxon>
        <taxon>Morganella</taxon>
    </lineage>
</organism>
<evidence type="ECO:0000256" key="1">
    <source>
        <dbReference type="ARBA" id="ARBA00023172"/>
    </source>
</evidence>
<dbReference type="GO" id="GO:0006310">
    <property type="term" value="P:DNA recombination"/>
    <property type="evidence" value="ECO:0007669"/>
    <property type="project" value="UniProtKB-KW"/>
</dbReference>
<dbReference type="AlphaFoldDB" id="A0AAU8ZHZ9"/>
<sequence length="295" mass="32162">MSKLTKQLITLARQGGGSFKTVADRSKLAARFAAKMAALNIQIRDVKHIKTHHIEKYIRSRQAEGISTRTPQNEMAAVRNILITGGRGKLADPQHEKLSNKALGLSGASRDGTKVAISAERYLAAVSGAEKQDAGVAAALQLARCFGLRTEEAVQSVKSLKTWQQALLHGEARVRVVFGTKGGRPRDTTVIDRDKMLHVVNHALTVAAAQNGRLVDRPELKSAIDRYRNVARKAGLTGKSAPHSLRYAWAVDAVEFHTRNGMSEKEVSAMVSMDLGHGDGRGRYVMRVYTKSSES</sequence>
<evidence type="ECO:0000259" key="2">
    <source>
        <dbReference type="PROSITE" id="PS51898"/>
    </source>
</evidence>
<dbReference type="EMBL" id="CP028956">
    <property type="protein sequence ID" value="AWC92468.1"/>
    <property type="molecule type" value="Genomic_DNA"/>
</dbReference>
<dbReference type="InterPro" id="IPR011010">
    <property type="entry name" value="DNA_brk_join_enz"/>
</dbReference>
<evidence type="ECO:0000313" key="4">
    <source>
        <dbReference type="Proteomes" id="UP000244682"/>
    </source>
</evidence>
<dbReference type="Proteomes" id="UP000244682">
    <property type="component" value="Chromosome"/>
</dbReference>
<proteinExistence type="predicted"/>
<dbReference type="InterPro" id="IPR024456">
    <property type="entry name" value="Integrase_catalytic_putative"/>
</dbReference>
<accession>A0AAU8ZHZ9</accession>
<keyword evidence="1" id="KW-0233">DNA recombination</keyword>
<dbReference type="InterPro" id="IPR013762">
    <property type="entry name" value="Integrase-like_cat_sf"/>
</dbReference>
<dbReference type="Gene3D" id="1.10.443.10">
    <property type="entry name" value="Intergrase catalytic core"/>
    <property type="match status" value="1"/>
</dbReference>
<dbReference type="Pfam" id="PF12834">
    <property type="entry name" value="Phage_int_SAM_2"/>
    <property type="match status" value="1"/>
</dbReference>
<evidence type="ECO:0000313" key="3">
    <source>
        <dbReference type="EMBL" id="AWC92468.1"/>
    </source>
</evidence>
<dbReference type="RefSeq" id="WP_108655257.1">
    <property type="nucleotide sequence ID" value="NZ_CP028956.1"/>
</dbReference>
<dbReference type="GO" id="GO:0003677">
    <property type="term" value="F:DNA binding"/>
    <property type="evidence" value="ECO:0007669"/>
    <property type="project" value="UniProtKB-KW"/>
</dbReference>
<dbReference type="GO" id="GO:0015074">
    <property type="term" value="P:DNA integration"/>
    <property type="evidence" value="ECO:0007669"/>
    <property type="project" value="InterPro"/>
</dbReference>
<name>A0AAU8ZHZ9_MORMO</name>
<protein>
    <submittedName>
        <fullName evidence="3">DNA-binding protein</fullName>
    </submittedName>
</protein>
<feature type="domain" description="Tyr recombinase" evidence="2">
    <location>
        <begin position="112"/>
        <end position="295"/>
    </location>
</feature>